<evidence type="ECO:0000313" key="2">
    <source>
        <dbReference type="Proteomes" id="UP000831701"/>
    </source>
</evidence>
<name>A0ACB8WEP9_9TELE</name>
<reference evidence="1" key="1">
    <citation type="submission" date="2022-04" db="EMBL/GenBank/DDBJ databases">
        <title>Jade perch genome.</title>
        <authorList>
            <person name="Chao B."/>
        </authorList>
    </citation>
    <scope>NUCLEOTIDE SEQUENCE</scope>
    <source>
        <strain evidence="1">CB-2022</strain>
    </source>
</reference>
<sequence>MYRILLGFISPKWNTVLYECRTYEEDIDQTTLNNNQQVVLVAIWASVGEGRRSQLEPSCVLSKRKRSEHPVLRRMKSWEEDKEEDEEEEEEDDMSIFRLNRSYQKASRGSGKGMKYTRTTGITRRTSIGHYRQPPPAKQGGDYTSSPLLVQLQIIRAPVGSNVLVACPELPGREMTFSLYRDDEMIYNCSRSHEKNGTRCKPPYTRVGVEVHENATSESVHFRLTGVNASSLGVYRCESVVTFPPPFKTKTSDLETLVLVEGPKCPENKDCSSKTEGVQNIYLLWWIPVSVLIIYSIIATIVAVIYRKKLRNADLQNDYINTKPSAPRNRGKKRGVTNPIPRHF</sequence>
<accession>A0ACB8WEP9</accession>
<evidence type="ECO:0000313" key="1">
    <source>
        <dbReference type="EMBL" id="KAI3365737.1"/>
    </source>
</evidence>
<dbReference type="Proteomes" id="UP000831701">
    <property type="component" value="Chromosome 11"/>
</dbReference>
<dbReference type="EMBL" id="CM041541">
    <property type="protein sequence ID" value="KAI3365737.1"/>
    <property type="molecule type" value="Genomic_DNA"/>
</dbReference>
<keyword evidence="2" id="KW-1185">Reference proteome</keyword>
<organism evidence="1 2">
    <name type="scientific">Scortum barcoo</name>
    <name type="common">barcoo grunter</name>
    <dbReference type="NCBI Taxonomy" id="214431"/>
    <lineage>
        <taxon>Eukaryota</taxon>
        <taxon>Metazoa</taxon>
        <taxon>Chordata</taxon>
        <taxon>Craniata</taxon>
        <taxon>Vertebrata</taxon>
        <taxon>Euteleostomi</taxon>
        <taxon>Actinopterygii</taxon>
        <taxon>Neopterygii</taxon>
        <taxon>Teleostei</taxon>
        <taxon>Neoteleostei</taxon>
        <taxon>Acanthomorphata</taxon>
        <taxon>Eupercaria</taxon>
        <taxon>Centrarchiformes</taxon>
        <taxon>Terapontoidei</taxon>
        <taxon>Terapontidae</taxon>
        <taxon>Scortum</taxon>
    </lineage>
</organism>
<gene>
    <name evidence="1" type="ORF">L3Q82_000747</name>
</gene>
<protein>
    <submittedName>
        <fullName evidence="1">Uncharacterized protein</fullName>
    </submittedName>
</protein>
<comment type="caution">
    <text evidence="1">The sequence shown here is derived from an EMBL/GenBank/DDBJ whole genome shotgun (WGS) entry which is preliminary data.</text>
</comment>
<proteinExistence type="predicted"/>